<dbReference type="InterPro" id="IPR041898">
    <property type="entry name" value="MAGE_WH1"/>
</dbReference>
<feature type="compositionally biased region" description="Low complexity" evidence="1">
    <location>
        <begin position="111"/>
        <end position="121"/>
    </location>
</feature>
<dbReference type="EMBL" id="LAVV01010320">
    <property type="protein sequence ID" value="KNZ49228.1"/>
    <property type="molecule type" value="Genomic_DNA"/>
</dbReference>
<dbReference type="AlphaFoldDB" id="A0A0L6UL16"/>
<dbReference type="InterPro" id="IPR002190">
    <property type="entry name" value="MHD_dom"/>
</dbReference>
<protein>
    <recommendedName>
        <fullName evidence="2">MAGE domain-containing protein</fullName>
    </recommendedName>
</protein>
<organism evidence="3 4">
    <name type="scientific">Puccinia sorghi</name>
    <dbReference type="NCBI Taxonomy" id="27349"/>
    <lineage>
        <taxon>Eukaryota</taxon>
        <taxon>Fungi</taxon>
        <taxon>Dikarya</taxon>
        <taxon>Basidiomycota</taxon>
        <taxon>Pucciniomycotina</taxon>
        <taxon>Pucciniomycetes</taxon>
        <taxon>Pucciniales</taxon>
        <taxon>Pucciniaceae</taxon>
        <taxon>Puccinia</taxon>
    </lineage>
</organism>
<reference evidence="3 4" key="1">
    <citation type="submission" date="2015-08" db="EMBL/GenBank/DDBJ databases">
        <title>Next Generation Sequencing and Analysis of the Genome of Puccinia sorghi L Schw, the Causal Agent of Maize Common Rust.</title>
        <authorList>
            <person name="Rochi L."/>
            <person name="Burguener G."/>
            <person name="Darino M."/>
            <person name="Turjanski A."/>
            <person name="Kreff E."/>
            <person name="Dieguez M.J."/>
            <person name="Sacco F."/>
        </authorList>
    </citation>
    <scope>NUCLEOTIDE SEQUENCE [LARGE SCALE GENOMIC DNA]</scope>
    <source>
        <strain evidence="3 4">RO10H11247</strain>
    </source>
</reference>
<evidence type="ECO:0000256" key="1">
    <source>
        <dbReference type="SAM" id="MobiDB-lite"/>
    </source>
</evidence>
<evidence type="ECO:0000259" key="2">
    <source>
        <dbReference type="SMART" id="SM01373"/>
    </source>
</evidence>
<keyword evidence="4" id="KW-1185">Reference proteome</keyword>
<dbReference type="GO" id="GO:0006281">
    <property type="term" value="P:DNA repair"/>
    <property type="evidence" value="ECO:0007669"/>
    <property type="project" value="TreeGrafter"/>
</dbReference>
<gene>
    <name evidence="3" type="ORF">VP01_513g5</name>
</gene>
<feature type="compositionally biased region" description="Polar residues" evidence="1">
    <location>
        <begin position="264"/>
        <end position="274"/>
    </location>
</feature>
<dbReference type="OrthoDB" id="205198at2759"/>
<feature type="domain" description="MAGE" evidence="2">
    <location>
        <begin position="16"/>
        <end position="294"/>
    </location>
</feature>
<evidence type="ECO:0000313" key="4">
    <source>
        <dbReference type="Proteomes" id="UP000037035"/>
    </source>
</evidence>
<dbReference type="InterPro" id="IPR037445">
    <property type="entry name" value="MAGE"/>
</dbReference>
<feature type="region of interest" description="Disordered" evidence="1">
    <location>
        <begin position="95"/>
        <end position="121"/>
    </location>
</feature>
<dbReference type="Gene3D" id="1.10.10.1210">
    <property type="entry name" value="MAGE homology domain, winged helix WH2 motif"/>
    <property type="match status" value="1"/>
</dbReference>
<dbReference type="InterPro" id="IPR041899">
    <property type="entry name" value="MAGE_WH2"/>
</dbReference>
<dbReference type="PANTHER" id="PTHR11736:SF14">
    <property type="entry name" value="NSE3 HOMOLOG, SMC5-SMC6 COMPLEX COMPONENT"/>
    <property type="match status" value="1"/>
</dbReference>
<name>A0A0L6UL16_9BASI</name>
<dbReference type="SMART" id="SM01373">
    <property type="entry name" value="MAGE"/>
    <property type="match status" value="1"/>
</dbReference>
<feature type="region of interest" description="Disordered" evidence="1">
    <location>
        <begin position="335"/>
        <end position="357"/>
    </location>
</feature>
<proteinExistence type="predicted"/>
<dbReference type="Proteomes" id="UP000037035">
    <property type="component" value="Unassembled WGS sequence"/>
</dbReference>
<dbReference type="Gene3D" id="1.10.10.1200">
    <property type="entry name" value="MAGE homology domain, winged helix WH1 motif"/>
    <property type="match status" value="1"/>
</dbReference>
<dbReference type="GO" id="GO:0005634">
    <property type="term" value="C:nucleus"/>
    <property type="evidence" value="ECO:0007669"/>
    <property type="project" value="TreeGrafter"/>
</dbReference>
<dbReference type="Pfam" id="PF01454">
    <property type="entry name" value="MAGE"/>
    <property type="match status" value="1"/>
</dbReference>
<comment type="caution">
    <text evidence="3">The sequence shown here is derived from an EMBL/GenBank/DDBJ whole genome shotgun (WGS) entry which is preliminary data.</text>
</comment>
<sequence length="357" mass="39628">MAESRVALYDTTVRDMVRYAVINELKRRPFKRDDISKAGVKVGLLGTQTRQFDKLLDQCNVELTSVFGMELVEMRARGFNAGEVLLQSQLKRQSLKNSQAAHDGEDDDLPSKSQKVKGSSKQYVLRSSLNPSLLKKITQLVDDEIPDNEANEEDCNQPTNSILDWKHGDELGHIGILGFILALILMHERALDNTVPYLAAQLLIYLKRLKIGDNWHPPSTKGCAHPPPTLMALLSQFTKQGYLECTQQGSKAGRGGPPQAVMRRQSQIGSNETNQEMEWRWGARAEIEFGEHQIAEFMSDVYLAATGKVSDQTQPDNPANRQARHDKLMKHIAKAAGSALQDSSQLPVPGISKGASN</sequence>
<dbReference type="STRING" id="27349.A0A0L6UL16"/>
<evidence type="ECO:0000313" key="3">
    <source>
        <dbReference type="EMBL" id="KNZ49228.1"/>
    </source>
</evidence>
<dbReference type="VEuPathDB" id="FungiDB:VP01_513g5"/>
<feature type="region of interest" description="Disordered" evidence="1">
    <location>
        <begin position="247"/>
        <end position="274"/>
    </location>
</feature>
<accession>A0A0L6UL16</accession>
<dbReference type="PANTHER" id="PTHR11736">
    <property type="entry name" value="MELANOMA-ASSOCIATED ANTIGEN MAGE ANTIGEN"/>
    <property type="match status" value="1"/>
</dbReference>